<feature type="compositionally biased region" description="Polar residues" evidence="1">
    <location>
        <begin position="1"/>
        <end position="24"/>
    </location>
</feature>
<sequence>MSTAGFNSQNGTGQAYANGPSQNPVAPHQLPGIGYGSTPQPTYDPMQAKAAPPPGPPGPYPVCSYRPGAPFVSYPPPSGQSMLTRPMMGGPPSHTPPQSASPGPRPPPAQATPPPAVSSSSYYTNPQQAPAWQYNTAPPPTGAPTSISTPPRGLAPP</sequence>
<dbReference type="InParanoid" id="G3N9B6"/>
<dbReference type="STRING" id="69293.ENSGACP00000001906"/>
<accession>G3N9B6</accession>
<feature type="compositionally biased region" description="Polar residues" evidence="1">
    <location>
        <begin position="122"/>
        <end position="136"/>
    </location>
</feature>
<name>G3N9B6_GASAC</name>
<proteinExistence type="predicted"/>
<feature type="compositionally biased region" description="Pro residues" evidence="1">
    <location>
        <begin position="51"/>
        <end position="60"/>
    </location>
</feature>
<evidence type="ECO:0000313" key="2">
    <source>
        <dbReference type="Ensembl" id="ENSGACP00000001906.1"/>
    </source>
</evidence>
<dbReference type="Ensembl" id="ENSGACT00000001909.1">
    <property type="protein sequence ID" value="ENSGACP00000001906.1"/>
    <property type="gene ID" value="ENSGACG00000001472.1"/>
</dbReference>
<dbReference type="AlphaFoldDB" id="G3N9B6"/>
<feature type="compositionally biased region" description="Pro residues" evidence="1">
    <location>
        <begin position="103"/>
        <end position="116"/>
    </location>
</feature>
<reference evidence="2" key="1">
    <citation type="submission" date="2006-01" db="EMBL/GenBank/DDBJ databases">
        <authorList>
            <person name="Lindblad-Toh K."/>
            <person name="Mauceli E."/>
            <person name="Grabherr M."/>
            <person name="Chang J.L."/>
            <person name="Lander E.S."/>
        </authorList>
    </citation>
    <scope>NUCLEOTIDE SEQUENCE [LARGE SCALE GENOMIC DNA]</scope>
</reference>
<dbReference type="Bgee" id="ENSGACG00000001472">
    <property type="expression patterns" value="Expressed in intestinal epithelial cell and 13 other cell types or tissues"/>
</dbReference>
<reference evidence="2" key="2">
    <citation type="submission" date="2024-04" db="UniProtKB">
        <authorList>
            <consortium name="Ensembl"/>
        </authorList>
    </citation>
    <scope>IDENTIFICATION</scope>
</reference>
<evidence type="ECO:0000256" key="1">
    <source>
        <dbReference type="SAM" id="MobiDB-lite"/>
    </source>
</evidence>
<feature type="region of interest" description="Disordered" evidence="1">
    <location>
        <begin position="1"/>
        <end position="157"/>
    </location>
</feature>
<protein>
    <submittedName>
        <fullName evidence="2">Uncharacterized protein</fullName>
    </submittedName>
</protein>
<organism evidence="2">
    <name type="scientific">Gasterosteus aculeatus</name>
    <name type="common">Three-spined stickleback</name>
    <dbReference type="NCBI Taxonomy" id="69293"/>
    <lineage>
        <taxon>Eukaryota</taxon>
        <taxon>Metazoa</taxon>
        <taxon>Chordata</taxon>
        <taxon>Craniata</taxon>
        <taxon>Vertebrata</taxon>
        <taxon>Euteleostomi</taxon>
        <taxon>Actinopterygii</taxon>
        <taxon>Neopterygii</taxon>
        <taxon>Teleostei</taxon>
        <taxon>Neoteleostei</taxon>
        <taxon>Acanthomorphata</taxon>
        <taxon>Eupercaria</taxon>
        <taxon>Perciformes</taxon>
        <taxon>Cottioidei</taxon>
        <taxon>Gasterosteales</taxon>
        <taxon>Gasterosteidae</taxon>
        <taxon>Gasterosteus</taxon>
    </lineage>
</organism>